<dbReference type="PANTHER" id="PTHR43806">
    <property type="entry name" value="PEPTIDASE S8"/>
    <property type="match status" value="1"/>
</dbReference>
<dbReference type="EMBL" id="FOUF01000060">
    <property type="protein sequence ID" value="SFM93586.1"/>
    <property type="molecule type" value="Genomic_DNA"/>
</dbReference>
<dbReference type="InterPro" id="IPR000209">
    <property type="entry name" value="Peptidase_S8/S53_dom"/>
</dbReference>
<gene>
    <name evidence="8" type="ORF">SAMN05421880_1602</name>
</gene>
<proteinExistence type="inferred from homology"/>
<dbReference type="STRING" id="52442.SAMN05421880_1602"/>
<dbReference type="GO" id="GO:0006508">
    <property type="term" value="P:proteolysis"/>
    <property type="evidence" value="ECO:0007669"/>
    <property type="project" value="UniProtKB-KW"/>
</dbReference>
<dbReference type="PIRSF" id="PIRSF037901">
    <property type="entry name" value="Subtilisin_rel_Nmul_A1891"/>
    <property type="match status" value="1"/>
</dbReference>
<dbReference type="GO" id="GO:0004252">
    <property type="term" value="F:serine-type endopeptidase activity"/>
    <property type="evidence" value="ECO:0007669"/>
    <property type="project" value="UniProtKB-UniRule"/>
</dbReference>
<comment type="similarity">
    <text evidence="1 5 6">Belongs to the peptidase S8 family.</text>
</comment>
<keyword evidence="9" id="KW-1185">Reference proteome</keyword>
<dbReference type="Gene3D" id="2.60.40.10">
    <property type="entry name" value="Immunoglobulins"/>
    <property type="match status" value="2"/>
</dbReference>
<dbReference type="InterPro" id="IPR050131">
    <property type="entry name" value="Peptidase_S8_subtilisin-like"/>
</dbReference>
<keyword evidence="3 5" id="KW-0378">Hydrolase</keyword>
<dbReference type="Gene3D" id="3.40.50.200">
    <property type="entry name" value="Peptidase S8/S53 domain"/>
    <property type="match status" value="1"/>
</dbReference>
<dbReference type="InterPro" id="IPR015500">
    <property type="entry name" value="Peptidase_S8_subtilisin-rel"/>
</dbReference>
<feature type="active site" description="Charge relay system" evidence="5">
    <location>
        <position position="191"/>
    </location>
</feature>
<evidence type="ECO:0000256" key="1">
    <source>
        <dbReference type="ARBA" id="ARBA00011073"/>
    </source>
</evidence>
<dbReference type="Pfam" id="PF17957">
    <property type="entry name" value="Big_7"/>
    <property type="match status" value="2"/>
</dbReference>
<dbReference type="InterPro" id="IPR017315">
    <property type="entry name" value="Pep_S8A_subtilisin_pbac-2"/>
</dbReference>
<dbReference type="PROSITE" id="PS00138">
    <property type="entry name" value="SUBTILASE_SER"/>
    <property type="match status" value="1"/>
</dbReference>
<dbReference type="AlphaFoldDB" id="A0A1I4UXD6"/>
<dbReference type="PROSITE" id="PS00136">
    <property type="entry name" value="SUBTILASE_ASP"/>
    <property type="match status" value="1"/>
</dbReference>
<dbReference type="InterPro" id="IPR013783">
    <property type="entry name" value="Ig-like_fold"/>
</dbReference>
<dbReference type="Pfam" id="PF00082">
    <property type="entry name" value="Peptidase_S8"/>
    <property type="match status" value="1"/>
</dbReference>
<evidence type="ECO:0000256" key="3">
    <source>
        <dbReference type="ARBA" id="ARBA00022801"/>
    </source>
</evidence>
<sequence>MIINKNITPIHPDPSTHLSNPSIRARMNHFFCYTILAGFVSLAPTLSSAAPPEHANERAQAVFSEDTLPENARSKRMGGEEFARGRILIMPRAGLPAQALANILKEHEGKPRKIGQSDLYIVDLPEYTEEGAIARLAHHPHLKFAELDQYLPPTLTPSDPYYPNAWHLPKISSPTAWDISQGKGITIAILDSGVDGKHADLSTRIVSGWNFYDNNSNTSDVYGHGTKVAGAAAAITNNSKGVAGVAGQAKIMPLRVTNASGWATWSGISKGLVWAADRGVRVANISFLGVTSSASARSAAQYMKDKGGLVVVSGGNTGKQENYTATTTMIPVAATDANDNRTSWSSYGNFIALAAPGVSIWSTTNGNGYGSVHGTSFSSPITAGVIALMMAANPTMKNTSIEKALYSTAKDLGTKGRDPYYGYGRVNAAAAVKAVATSTTSTTSTAETDESLATADTEAPTVSILTPLGGATVSDLVPVDIEATDNVEIVRTELWVNDTSVAIDTSAPFAFSWDSKGAPNGKAFLAVRAFDAAGNTATSPTVEVNVLNQTEELASDTTPPQISIINPVPGNVTGNVIITVNAADDSSAADISLAIYVDGKLVISGSGSTLSTHWNTRPRHVTAGTHTIQAVAKDAAGNTSSATVDITVIK</sequence>
<dbReference type="PANTHER" id="PTHR43806:SF11">
    <property type="entry name" value="CEREVISIN-RELATED"/>
    <property type="match status" value="1"/>
</dbReference>
<name>A0A1I4UXD6_9PROT</name>
<evidence type="ECO:0000313" key="8">
    <source>
        <dbReference type="EMBL" id="SFM93586.1"/>
    </source>
</evidence>
<dbReference type="Proteomes" id="UP000199561">
    <property type="component" value="Unassembled WGS sequence"/>
</dbReference>
<feature type="active site" description="Charge relay system" evidence="5">
    <location>
        <position position="376"/>
    </location>
</feature>
<accession>A0A1I4UXD6</accession>
<evidence type="ECO:0000256" key="6">
    <source>
        <dbReference type="RuleBase" id="RU003355"/>
    </source>
</evidence>
<dbReference type="InterPro" id="IPR023827">
    <property type="entry name" value="Peptidase_S8_Asp-AS"/>
</dbReference>
<evidence type="ECO:0000256" key="2">
    <source>
        <dbReference type="ARBA" id="ARBA00022670"/>
    </source>
</evidence>
<evidence type="ECO:0000313" key="9">
    <source>
        <dbReference type="Proteomes" id="UP000199561"/>
    </source>
</evidence>
<organism evidence="8 9">
    <name type="scientific">Nitrosomonas nitrosa</name>
    <dbReference type="NCBI Taxonomy" id="52442"/>
    <lineage>
        <taxon>Bacteria</taxon>
        <taxon>Pseudomonadati</taxon>
        <taxon>Pseudomonadota</taxon>
        <taxon>Betaproteobacteria</taxon>
        <taxon>Nitrosomonadales</taxon>
        <taxon>Nitrosomonadaceae</taxon>
        <taxon>Nitrosomonas</taxon>
    </lineage>
</organism>
<evidence type="ECO:0000256" key="4">
    <source>
        <dbReference type="ARBA" id="ARBA00022825"/>
    </source>
</evidence>
<evidence type="ECO:0000256" key="5">
    <source>
        <dbReference type="PROSITE-ProRule" id="PRU01240"/>
    </source>
</evidence>
<feature type="domain" description="Peptidase S8/S53" evidence="7">
    <location>
        <begin position="182"/>
        <end position="424"/>
    </location>
</feature>
<dbReference type="PROSITE" id="PS00137">
    <property type="entry name" value="SUBTILASE_HIS"/>
    <property type="match status" value="1"/>
</dbReference>
<dbReference type="PRINTS" id="PR00723">
    <property type="entry name" value="SUBTILISIN"/>
</dbReference>
<dbReference type="InterPro" id="IPR023828">
    <property type="entry name" value="Peptidase_S8_Ser-AS"/>
</dbReference>
<protein>
    <submittedName>
        <fullName evidence="8">Subtilase family protein</fullName>
    </submittedName>
</protein>
<feature type="active site" description="Charge relay system" evidence="5">
    <location>
        <position position="224"/>
    </location>
</feature>
<dbReference type="InterPro" id="IPR022398">
    <property type="entry name" value="Peptidase_S8_His-AS"/>
</dbReference>
<dbReference type="RefSeq" id="WP_244888109.1">
    <property type="nucleotide sequence ID" value="NZ_FOUF01000060.1"/>
</dbReference>
<evidence type="ECO:0000259" key="7">
    <source>
        <dbReference type="Pfam" id="PF00082"/>
    </source>
</evidence>
<keyword evidence="2 5" id="KW-0645">Protease</keyword>
<dbReference type="PROSITE" id="PS51892">
    <property type="entry name" value="SUBTILASE"/>
    <property type="match status" value="1"/>
</dbReference>
<dbReference type="InterPro" id="IPR036852">
    <property type="entry name" value="Peptidase_S8/S53_dom_sf"/>
</dbReference>
<dbReference type="SUPFAM" id="SSF52743">
    <property type="entry name" value="Subtilisin-like"/>
    <property type="match status" value="1"/>
</dbReference>
<dbReference type="CDD" id="cd00146">
    <property type="entry name" value="PKD"/>
    <property type="match status" value="1"/>
</dbReference>
<reference evidence="8 9" key="1">
    <citation type="submission" date="2016-10" db="EMBL/GenBank/DDBJ databases">
        <authorList>
            <person name="de Groot N.N."/>
        </authorList>
    </citation>
    <scope>NUCLEOTIDE SEQUENCE [LARGE SCALE GENOMIC DNA]</scope>
    <source>
        <strain evidence="8 9">Nm146</strain>
    </source>
</reference>
<keyword evidence="4 5" id="KW-0720">Serine protease</keyword>